<feature type="chain" id="PRO_5038560045" description="FlgD/Vpr Ig-like domain-containing protein" evidence="1">
    <location>
        <begin position="27"/>
        <end position="778"/>
    </location>
</feature>
<organism evidence="3 4">
    <name type="scientific">Eiseniibacteriota bacterium</name>
    <dbReference type="NCBI Taxonomy" id="2212470"/>
    <lineage>
        <taxon>Bacteria</taxon>
        <taxon>Candidatus Eiseniibacteriota</taxon>
    </lineage>
</organism>
<dbReference type="Proteomes" id="UP000807850">
    <property type="component" value="Unassembled WGS sequence"/>
</dbReference>
<feature type="domain" description="FlgD/Vpr Ig-like" evidence="2">
    <location>
        <begin position="706"/>
        <end position="765"/>
    </location>
</feature>
<keyword evidence="1" id="KW-0732">Signal</keyword>
<evidence type="ECO:0000256" key="1">
    <source>
        <dbReference type="SAM" id="SignalP"/>
    </source>
</evidence>
<evidence type="ECO:0000313" key="4">
    <source>
        <dbReference type="Proteomes" id="UP000807850"/>
    </source>
</evidence>
<name>A0A9D6QMC2_UNCEI</name>
<dbReference type="InterPro" id="IPR015943">
    <property type="entry name" value="WD40/YVTN_repeat-like_dom_sf"/>
</dbReference>
<gene>
    <name evidence="3" type="ORF">HY076_04965</name>
</gene>
<evidence type="ECO:0000259" key="2">
    <source>
        <dbReference type="Pfam" id="PF13860"/>
    </source>
</evidence>
<accession>A0A9D6QMC2</accession>
<proteinExistence type="predicted"/>
<comment type="caution">
    <text evidence="3">The sequence shown here is derived from an EMBL/GenBank/DDBJ whole genome shotgun (WGS) entry which is preliminary data.</text>
</comment>
<feature type="signal peptide" evidence="1">
    <location>
        <begin position="1"/>
        <end position="26"/>
    </location>
</feature>
<evidence type="ECO:0000313" key="3">
    <source>
        <dbReference type="EMBL" id="MBI3539603.1"/>
    </source>
</evidence>
<dbReference type="EMBL" id="JACQAY010000153">
    <property type="protein sequence ID" value="MBI3539603.1"/>
    <property type="molecule type" value="Genomic_DNA"/>
</dbReference>
<dbReference type="SUPFAM" id="SSF63829">
    <property type="entry name" value="Calcium-dependent phosphotriesterase"/>
    <property type="match status" value="2"/>
</dbReference>
<protein>
    <recommendedName>
        <fullName evidence="2">FlgD/Vpr Ig-like domain-containing protein</fullName>
    </recommendedName>
</protein>
<reference evidence="3" key="1">
    <citation type="submission" date="2020-07" db="EMBL/GenBank/DDBJ databases">
        <title>Huge and variable diversity of episymbiotic CPR bacteria and DPANN archaea in groundwater ecosystems.</title>
        <authorList>
            <person name="He C.Y."/>
            <person name="Keren R."/>
            <person name="Whittaker M."/>
            <person name="Farag I.F."/>
            <person name="Doudna J."/>
            <person name="Cate J.H.D."/>
            <person name="Banfield J.F."/>
        </authorList>
    </citation>
    <scope>NUCLEOTIDE SEQUENCE</scope>
    <source>
        <strain evidence="3">NC_groundwater_928_Pr1_S-0.2um_72_17</strain>
    </source>
</reference>
<dbReference type="Gene3D" id="2.60.40.4070">
    <property type="match status" value="1"/>
</dbReference>
<sequence>MSRTFRRVVVPFAALLAATLVPVLHADAAVAVPAHRAGVNGAWQTHIRVRTFTDLIVTSDAVWCATDEGGLLRFDRATKVFAPTIREPGAIASNHLTCLTYDRLGRLWVGTAGSGVSRLSEDGTTWELVNSFDGLPVDSVTTMTVTGDTLWIGTRRGFALWDGHRILGSLPDGNTVSFDTTFSVPSVSGIGLVSDTLWVATQSGVGYARTSTNLADWHPANVGLPSHTADHLVAVGHEVLVQCNAAIYRWDPDSLRWRPTDPLSVVHAMKQEQGTAYVTSSVGMFRYLGGGTFTQIPNAPVGTPAYPDEPEPGAGPTGTMDRYAGTHAGLWEEASGAWVLYPVPGPPGNGYSNLSVDRRGDVYAATRYEGIGRWDGSSWYAWLPGLCNNCPNAFRNCSEVFAMVADPNGSKWVGCWGYAMEAFDDTALPAAFTHYWTPNNPVGGDPRHTLAFGAAAESVMVGGQPAGGGTWFGMDTNDLGVVQPLGLDYYDSTGTYAGTWGPGSSATSVVRAGKIRAVTVDKTGRIWVGYAGSANSGVDTFVRRPEVGYDVRTVSNTYGTAATSLDIWGLVAHDDNIWVLTDRDLKRVDRSGNPPKILSVYNTPAGRPLGMRLIDASPDGSVWVGSEEGVRWYHPDGTSQDFTTANSTLAANDVRAIAVEPSTGAVWFGTAEGLNRFNPSYQPPALPPGKPDTLHVYPNPATVTGLGVELRLMGAATTYTGGIYDVRGRLLHRFSVTDRSAIVWDGRDGDGNLVGPGVYFVRAESGGRPARARFVLLR</sequence>
<dbReference type="AlphaFoldDB" id="A0A9D6QMC2"/>
<dbReference type="Gene3D" id="2.130.10.10">
    <property type="entry name" value="YVTN repeat-like/Quinoprotein amine dehydrogenase"/>
    <property type="match status" value="2"/>
</dbReference>
<dbReference type="InterPro" id="IPR025965">
    <property type="entry name" value="FlgD/Vpr_Ig-like"/>
</dbReference>
<dbReference type="Pfam" id="PF13860">
    <property type="entry name" value="FlgD_ig"/>
    <property type="match status" value="1"/>
</dbReference>